<keyword evidence="9" id="KW-1185">Reference proteome</keyword>
<dbReference type="InParanoid" id="S7XLH2"/>
<evidence type="ECO:0000256" key="1">
    <source>
        <dbReference type="ARBA" id="ARBA00004123"/>
    </source>
</evidence>
<dbReference type="GO" id="GO:0051123">
    <property type="term" value="P:RNA polymerase II preinitiation complex assembly"/>
    <property type="evidence" value="ECO:0007669"/>
    <property type="project" value="TreeGrafter"/>
</dbReference>
<dbReference type="AlphaFoldDB" id="S7XLH2"/>
<evidence type="ECO:0000313" key="8">
    <source>
        <dbReference type="EMBL" id="EPR79934.1"/>
    </source>
</evidence>
<dbReference type="SMART" id="SM01370">
    <property type="entry name" value="TAFII55_N"/>
    <property type="match status" value="1"/>
</dbReference>
<dbReference type="OrthoDB" id="153872at2759"/>
<evidence type="ECO:0000256" key="2">
    <source>
        <dbReference type="ARBA" id="ARBA00009368"/>
    </source>
</evidence>
<dbReference type="STRING" id="1358809.S7XLH2"/>
<feature type="domain" description="TAFII55 protein conserved region" evidence="7">
    <location>
        <begin position="1"/>
        <end position="144"/>
    </location>
</feature>
<dbReference type="InterPro" id="IPR037817">
    <property type="entry name" value="TAF7"/>
</dbReference>
<dbReference type="GO" id="GO:0005669">
    <property type="term" value="C:transcription factor TFIID complex"/>
    <property type="evidence" value="ECO:0007669"/>
    <property type="project" value="InterPro"/>
</dbReference>
<dbReference type="EMBL" id="ATCN01000068">
    <property type="protein sequence ID" value="EPR79934.1"/>
    <property type="molecule type" value="Genomic_DNA"/>
</dbReference>
<evidence type="ECO:0000256" key="4">
    <source>
        <dbReference type="ARBA" id="ARBA00023163"/>
    </source>
</evidence>
<proteinExistence type="inferred from homology"/>
<dbReference type="HOGENOM" id="CLU_069947_0_0_1"/>
<keyword evidence="5" id="KW-0539">Nucleus</keyword>
<keyword evidence="6" id="KW-0175">Coiled coil</keyword>
<reference evidence="9" key="1">
    <citation type="journal article" date="2013" name="PLoS Genet.">
        <title>The genome of Spraguea lophii and the basis of host-microsporidian interactions.</title>
        <authorList>
            <person name="Campbell S.E."/>
            <person name="Williams T.A."/>
            <person name="Yousuf A."/>
            <person name="Soanes D.M."/>
            <person name="Paszkiewicz K.H."/>
            <person name="Williams B.A.P."/>
        </authorList>
    </citation>
    <scope>NUCLEOTIDE SEQUENCE [LARGE SCALE GENOMIC DNA]</scope>
    <source>
        <strain evidence="9">42_110</strain>
    </source>
</reference>
<comment type="caution">
    <text evidence="8">The sequence shown here is derived from an EMBL/GenBank/DDBJ whole genome shotgun (WGS) entry which is preliminary data.</text>
</comment>
<keyword evidence="4" id="KW-0804">Transcription</keyword>
<accession>S7XLH2</accession>
<keyword evidence="3" id="KW-0805">Transcription regulation</keyword>
<comment type="similarity">
    <text evidence="2">Belongs to the TAF7 family.</text>
</comment>
<evidence type="ECO:0000256" key="3">
    <source>
        <dbReference type="ARBA" id="ARBA00023015"/>
    </source>
</evidence>
<dbReference type="Proteomes" id="UP000014978">
    <property type="component" value="Unassembled WGS sequence"/>
</dbReference>
<evidence type="ECO:0000313" key="9">
    <source>
        <dbReference type="Proteomes" id="UP000014978"/>
    </source>
</evidence>
<organism evidence="8 9">
    <name type="scientific">Spraguea lophii (strain 42_110)</name>
    <name type="common">Microsporidian parasite</name>
    <dbReference type="NCBI Taxonomy" id="1358809"/>
    <lineage>
        <taxon>Eukaryota</taxon>
        <taxon>Fungi</taxon>
        <taxon>Fungi incertae sedis</taxon>
        <taxon>Microsporidia</taxon>
        <taxon>Spragueidae</taxon>
        <taxon>Spraguea</taxon>
    </lineage>
</organism>
<feature type="coiled-coil region" evidence="6">
    <location>
        <begin position="133"/>
        <end position="226"/>
    </location>
</feature>
<evidence type="ECO:0000256" key="6">
    <source>
        <dbReference type="SAM" id="Coils"/>
    </source>
</evidence>
<dbReference type="Pfam" id="PF04658">
    <property type="entry name" value="TAFII55_N"/>
    <property type="match status" value="1"/>
</dbReference>
<sequence>MEEQLILDPTDDIKEILTTILHSDKISDIKLEAFEENEFYFLFQDKKYRASIIKLPTIIESYKTADTKQMHKITDISNRLKIWPLDYSEEKINEEKKKLVLSGITPPMKYVKTRRFKKRTKNVIDDNVEQKVYELLKKEHDAIKTTVEMIEEKNIIEELKIERKEEIEKVEESEEAKMFKQKLKDLNEKLEQKKLFLAKAPNIIIKKRFEAMIDELNKEIDEVKENIKKVNN</sequence>
<evidence type="ECO:0000259" key="7">
    <source>
        <dbReference type="SMART" id="SM01370"/>
    </source>
</evidence>
<dbReference type="InterPro" id="IPR006751">
    <property type="entry name" value="TAFII55_prot_cons_reg"/>
</dbReference>
<gene>
    <name evidence="8" type="ORF">SLOPH_1932</name>
</gene>
<dbReference type="PANTHER" id="PTHR12228:SF0">
    <property type="entry name" value="TATA-BOX BINDING PROTEIN ASSOCIATED FACTOR 7"/>
    <property type="match status" value="1"/>
</dbReference>
<dbReference type="GO" id="GO:0016251">
    <property type="term" value="F:RNA polymerase II general transcription initiation factor activity"/>
    <property type="evidence" value="ECO:0007669"/>
    <property type="project" value="TreeGrafter"/>
</dbReference>
<dbReference type="OMA" id="ITPPMKY"/>
<dbReference type="VEuPathDB" id="MicrosporidiaDB:SLOPH_1932"/>
<protein>
    <submittedName>
        <fullName evidence="8">TAFII55 transcription factor family protein</fullName>
    </submittedName>
</protein>
<evidence type="ECO:0000256" key="5">
    <source>
        <dbReference type="ARBA" id="ARBA00023242"/>
    </source>
</evidence>
<dbReference type="PANTHER" id="PTHR12228">
    <property type="entry name" value="TRANSCRIPTION INITIATION FACTOR TFIID 55 KD SUBUNIT-RELATED"/>
    <property type="match status" value="1"/>
</dbReference>
<comment type="subcellular location">
    <subcellularLocation>
        <location evidence="1">Nucleus</location>
    </subcellularLocation>
</comment>
<name>S7XLH2_SPRLO</name>